<evidence type="ECO:0000313" key="2">
    <source>
        <dbReference type="EMBL" id="KAK7029188.1"/>
    </source>
</evidence>
<gene>
    <name evidence="1" type="ORF">R3P38DRAFT_2386730</name>
    <name evidence="2" type="ORF">R3P38DRAFT_2413237</name>
</gene>
<evidence type="ECO:0000313" key="1">
    <source>
        <dbReference type="EMBL" id="KAK7000798.1"/>
    </source>
</evidence>
<dbReference type="EMBL" id="JAWWNJ010000086">
    <property type="protein sequence ID" value="KAK7000798.1"/>
    <property type="molecule type" value="Genomic_DNA"/>
</dbReference>
<dbReference type="AlphaFoldDB" id="A0AAW0A4D5"/>
<name>A0AAW0A4D5_9AGAR</name>
<protein>
    <submittedName>
        <fullName evidence="1">Uncharacterized protein</fullName>
    </submittedName>
</protein>
<feature type="non-terminal residue" evidence="1">
    <location>
        <position position="72"/>
    </location>
</feature>
<organism evidence="1 3">
    <name type="scientific">Favolaschia claudopus</name>
    <dbReference type="NCBI Taxonomy" id="2862362"/>
    <lineage>
        <taxon>Eukaryota</taxon>
        <taxon>Fungi</taxon>
        <taxon>Dikarya</taxon>
        <taxon>Basidiomycota</taxon>
        <taxon>Agaricomycotina</taxon>
        <taxon>Agaricomycetes</taxon>
        <taxon>Agaricomycetidae</taxon>
        <taxon>Agaricales</taxon>
        <taxon>Marasmiineae</taxon>
        <taxon>Mycenaceae</taxon>
        <taxon>Favolaschia</taxon>
    </lineage>
</organism>
<sequence length="72" mass="7996">PHLAAVQEIVSAEKTPTLSLVLPIYENPLLILRSPMIAQEPEKINIAINAAPRKIEEYLNLSRGTKIYSLAM</sequence>
<feature type="non-terminal residue" evidence="1">
    <location>
        <position position="1"/>
    </location>
</feature>
<evidence type="ECO:0000313" key="3">
    <source>
        <dbReference type="Proteomes" id="UP001362999"/>
    </source>
</evidence>
<dbReference type="EMBL" id="JAWWNJ010000027">
    <property type="protein sequence ID" value="KAK7029188.1"/>
    <property type="molecule type" value="Genomic_DNA"/>
</dbReference>
<keyword evidence="3" id="KW-1185">Reference proteome</keyword>
<reference evidence="1 3" key="1">
    <citation type="journal article" date="2024" name="J Genomics">
        <title>Draft genome sequencing and assembly of Favolaschia claudopus CIRM-BRFM 2984 isolated from oak limbs.</title>
        <authorList>
            <person name="Navarro D."/>
            <person name="Drula E."/>
            <person name="Chaduli D."/>
            <person name="Cazenave R."/>
            <person name="Ahrendt S."/>
            <person name="Wang J."/>
            <person name="Lipzen A."/>
            <person name="Daum C."/>
            <person name="Barry K."/>
            <person name="Grigoriev I.V."/>
            <person name="Favel A."/>
            <person name="Rosso M.N."/>
            <person name="Martin F."/>
        </authorList>
    </citation>
    <scope>NUCLEOTIDE SEQUENCE [LARGE SCALE GENOMIC DNA]</scope>
    <source>
        <strain evidence="1 3">CIRM-BRFM 2984</strain>
    </source>
</reference>
<accession>A0AAW0A4D5</accession>
<dbReference type="Proteomes" id="UP001362999">
    <property type="component" value="Unassembled WGS sequence"/>
</dbReference>
<proteinExistence type="predicted"/>
<comment type="caution">
    <text evidence="1">The sequence shown here is derived from an EMBL/GenBank/DDBJ whole genome shotgun (WGS) entry which is preliminary data.</text>
</comment>